<feature type="transmembrane region" description="Helical" evidence="1">
    <location>
        <begin position="71"/>
        <end position="90"/>
    </location>
</feature>
<comment type="caution">
    <text evidence="2">The sequence shown here is derived from an EMBL/GenBank/DDBJ whole genome shotgun (WGS) entry which is preliminary data.</text>
</comment>
<dbReference type="PANTHER" id="PTHR18640:SF5">
    <property type="entry name" value="SODIUM_BILE ACID COTRANSPORTER 7"/>
    <property type="match status" value="1"/>
</dbReference>
<evidence type="ECO:0000313" key="2">
    <source>
        <dbReference type="EMBL" id="GAA4139220.1"/>
    </source>
</evidence>
<feature type="transmembrane region" description="Helical" evidence="1">
    <location>
        <begin position="102"/>
        <end position="126"/>
    </location>
</feature>
<dbReference type="InterPro" id="IPR038770">
    <property type="entry name" value="Na+/solute_symporter_sf"/>
</dbReference>
<feature type="transmembrane region" description="Helical" evidence="1">
    <location>
        <begin position="295"/>
        <end position="317"/>
    </location>
</feature>
<proteinExistence type="predicted"/>
<dbReference type="PIRSF" id="PIRSF026166">
    <property type="entry name" value="UCP026166"/>
    <property type="match status" value="1"/>
</dbReference>
<name>A0ABP7YQ18_9SPHI</name>
<evidence type="ECO:0000313" key="3">
    <source>
        <dbReference type="Proteomes" id="UP001500101"/>
    </source>
</evidence>
<dbReference type="Pfam" id="PF13593">
    <property type="entry name" value="SBF_like"/>
    <property type="match status" value="1"/>
</dbReference>
<feature type="transmembrane region" description="Helical" evidence="1">
    <location>
        <begin position="12"/>
        <end position="30"/>
    </location>
</feature>
<protein>
    <submittedName>
        <fullName evidence="2">Bile acid:sodium symporter</fullName>
    </submittedName>
</protein>
<sequence length="332" mass="37919">MSKLFKLKLDRFILALIAMIVLAYIYPHAIEIWNGKLISSLSTIGVALVFFFYGLKLSFSEIKDGMKNWKLHLSVQLFTFGLFPLLVLLFRPLVHTETQEQFWLSFYFLAALPSTVTSSVVMVSIAHGNMPAAIFNASISGLIGVAVTPLLMHFFLEVEEVNVFAELYIGLLFEVILPVILGLMMQKYWGNWAHKYSKHLTNFDKGVVLLIVYSSFSESFISDVFHTIGSTYLLGLFSAVVVLFFTSYFIIKFIVRYFLKFNREDRISALFCGSKKSLTHGSVFAKFLFANNPKMGLYFLPLMVYHAFQIFVVTIIAQRLGKEYEEQKEAEL</sequence>
<feature type="transmembrane region" description="Helical" evidence="1">
    <location>
        <begin position="133"/>
        <end position="155"/>
    </location>
</feature>
<keyword evidence="3" id="KW-1185">Reference proteome</keyword>
<dbReference type="Gene3D" id="1.20.1530.20">
    <property type="match status" value="1"/>
</dbReference>
<reference evidence="3" key="1">
    <citation type="journal article" date="2019" name="Int. J. Syst. Evol. Microbiol.">
        <title>The Global Catalogue of Microorganisms (GCM) 10K type strain sequencing project: providing services to taxonomists for standard genome sequencing and annotation.</title>
        <authorList>
            <consortium name="The Broad Institute Genomics Platform"/>
            <consortium name="The Broad Institute Genome Sequencing Center for Infectious Disease"/>
            <person name="Wu L."/>
            <person name="Ma J."/>
        </authorList>
    </citation>
    <scope>NUCLEOTIDE SEQUENCE [LARGE SCALE GENOMIC DNA]</scope>
    <source>
        <strain evidence="3">JCM 16704</strain>
    </source>
</reference>
<feature type="transmembrane region" description="Helical" evidence="1">
    <location>
        <begin position="167"/>
        <end position="185"/>
    </location>
</feature>
<accession>A0ABP7YQ18</accession>
<keyword evidence="1" id="KW-0812">Transmembrane</keyword>
<feature type="transmembrane region" description="Helical" evidence="1">
    <location>
        <begin position="206"/>
        <end position="226"/>
    </location>
</feature>
<keyword evidence="1" id="KW-0472">Membrane</keyword>
<dbReference type="EMBL" id="BAAAZI010000006">
    <property type="protein sequence ID" value="GAA4139220.1"/>
    <property type="molecule type" value="Genomic_DNA"/>
</dbReference>
<keyword evidence="1" id="KW-1133">Transmembrane helix</keyword>
<dbReference type="PANTHER" id="PTHR18640">
    <property type="entry name" value="SOLUTE CARRIER FAMILY 10 MEMBER 7"/>
    <property type="match status" value="1"/>
</dbReference>
<dbReference type="Proteomes" id="UP001500101">
    <property type="component" value="Unassembled WGS sequence"/>
</dbReference>
<evidence type="ECO:0000256" key="1">
    <source>
        <dbReference type="SAM" id="Phobius"/>
    </source>
</evidence>
<dbReference type="InterPro" id="IPR016833">
    <property type="entry name" value="Put_Na-Bile_cotransptr"/>
</dbReference>
<feature type="transmembrane region" description="Helical" evidence="1">
    <location>
        <begin position="232"/>
        <end position="255"/>
    </location>
</feature>
<dbReference type="RefSeq" id="WP_344674270.1">
    <property type="nucleotide sequence ID" value="NZ_BAAAZI010000006.1"/>
</dbReference>
<gene>
    <name evidence="2" type="ORF">GCM10022216_17130</name>
</gene>
<organism evidence="2 3">
    <name type="scientific">Sphingobacterium kyonggiense</name>
    <dbReference type="NCBI Taxonomy" id="714075"/>
    <lineage>
        <taxon>Bacteria</taxon>
        <taxon>Pseudomonadati</taxon>
        <taxon>Bacteroidota</taxon>
        <taxon>Sphingobacteriia</taxon>
        <taxon>Sphingobacteriales</taxon>
        <taxon>Sphingobacteriaceae</taxon>
        <taxon>Sphingobacterium</taxon>
    </lineage>
</organism>
<feature type="transmembrane region" description="Helical" evidence="1">
    <location>
        <begin position="36"/>
        <end position="59"/>
    </location>
</feature>